<dbReference type="EMBL" id="AKKV01000024">
    <property type="protein sequence ID" value="EIT85704.1"/>
    <property type="molecule type" value="Genomic_DNA"/>
</dbReference>
<dbReference type="InterPro" id="IPR000515">
    <property type="entry name" value="MetI-like"/>
</dbReference>
<evidence type="ECO:0000256" key="1">
    <source>
        <dbReference type="ARBA" id="ARBA00004651"/>
    </source>
</evidence>
<dbReference type="AlphaFoldDB" id="I8AJK3"/>
<dbReference type="GO" id="GO:0022857">
    <property type="term" value="F:transmembrane transporter activity"/>
    <property type="evidence" value="ECO:0007669"/>
    <property type="project" value="InterPro"/>
</dbReference>
<dbReference type="SUPFAM" id="SSF161098">
    <property type="entry name" value="MetI-like"/>
    <property type="match status" value="1"/>
</dbReference>
<dbReference type="PANTHER" id="PTHR30614">
    <property type="entry name" value="MEMBRANE COMPONENT OF AMINO ACID ABC TRANSPORTER"/>
    <property type="match status" value="1"/>
</dbReference>
<name>I8AJK3_9BACL</name>
<evidence type="ECO:0000256" key="3">
    <source>
        <dbReference type="ARBA" id="ARBA00022475"/>
    </source>
</evidence>
<evidence type="ECO:0000256" key="7">
    <source>
        <dbReference type="ARBA" id="ARBA00023136"/>
    </source>
</evidence>
<dbReference type="eggNOG" id="COG0765">
    <property type="taxonomic scope" value="Bacteria"/>
</dbReference>
<dbReference type="FunFam" id="1.10.3720.10:FF:000033">
    <property type="entry name" value="Polar amino acid ABC transporter permease"/>
    <property type="match status" value="1"/>
</dbReference>
<comment type="caution">
    <text evidence="10">The sequence shown here is derived from an EMBL/GenBank/DDBJ whole genome shotgun (WGS) entry which is preliminary data.</text>
</comment>
<feature type="transmembrane region" description="Helical" evidence="8">
    <location>
        <begin position="87"/>
        <end position="105"/>
    </location>
</feature>
<sequence>MSDISNFFSRMLESYPLFFEGLLLTLELTVVAILLGIVGGLVVAFFKLSNSRVLRAIAGVYITLIRGTPLIVQIFFFYFGLSELGISAYWCATIGLALHNSAYIAEIFRGSIQSIDHGQTEAGRSLGMSSLQVMRRIVLPQAFLRALPPLGNQFITCLKDSSLAAFISSSELFNIATAQGARTFEEMTYLLIVAVYYLVLVLIFQGIVHLLERKFSAGEERVKTYDRKKNHGKGQLAQ</sequence>
<proteinExistence type="inferred from homology"/>
<keyword evidence="11" id="KW-1185">Reference proteome</keyword>
<comment type="subcellular location">
    <subcellularLocation>
        <location evidence="1 8">Cell membrane</location>
        <topology evidence="1 8">Multi-pass membrane protein</topology>
    </subcellularLocation>
</comment>
<dbReference type="RefSeq" id="WP_007201636.1">
    <property type="nucleotide sequence ID" value="NZ_AKKV01000024.1"/>
</dbReference>
<dbReference type="PANTHER" id="PTHR30614:SF46">
    <property type="entry name" value="ABC TRANSPORTER MEMBRANE SPANNING PERMEASE-GLUTAMINE TRANSPORT"/>
    <property type="match status" value="1"/>
</dbReference>
<keyword evidence="6 8" id="KW-1133">Transmembrane helix</keyword>
<evidence type="ECO:0000313" key="10">
    <source>
        <dbReference type="EMBL" id="EIT85704.1"/>
    </source>
</evidence>
<dbReference type="PROSITE" id="PS50928">
    <property type="entry name" value="ABC_TM1"/>
    <property type="match status" value="1"/>
</dbReference>
<dbReference type="Pfam" id="PF00528">
    <property type="entry name" value="BPD_transp_1"/>
    <property type="match status" value="1"/>
</dbReference>
<keyword evidence="4 8" id="KW-0812">Transmembrane</keyword>
<dbReference type="PATRIC" id="fig|1196324.3.peg.1581"/>
<comment type="similarity">
    <text evidence="8">Belongs to the binding-protein-dependent transport system permease family.</text>
</comment>
<dbReference type="GO" id="GO:0043190">
    <property type="term" value="C:ATP-binding cassette (ABC) transporter complex"/>
    <property type="evidence" value="ECO:0007669"/>
    <property type="project" value="InterPro"/>
</dbReference>
<dbReference type="Gene3D" id="1.10.3720.10">
    <property type="entry name" value="MetI-like"/>
    <property type="match status" value="1"/>
</dbReference>
<evidence type="ECO:0000259" key="9">
    <source>
        <dbReference type="PROSITE" id="PS50928"/>
    </source>
</evidence>
<keyword evidence="5" id="KW-0029">Amino-acid transport</keyword>
<protein>
    <submittedName>
        <fullName evidence="10">Polar amino acid ABC transporter permease</fullName>
    </submittedName>
</protein>
<accession>I8AJK3</accession>
<evidence type="ECO:0000313" key="11">
    <source>
        <dbReference type="Proteomes" id="UP000004080"/>
    </source>
</evidence>
<feature type="transmembrane region" description="Helical" evidence="8">
    <location>
        <begin position="22"/>
        <end position="46"/>
    </location>
</feature>
<gene>
    <name evidence="10" type="ORF">A374_07714</name>
</gene>
<keyword evidence="7 8" id="KW-0472">Membrane</keyword>
<dbReference type="InterPro" id="IPR043429">
    <property type="entry name" value="ArtM/GltK/GlnP/TcyL/YhdX-like"/>
</dbReference>
<dbReference type="STRING" id="1196324.A374_07714"/>
<dbReference type="NCBIfam" id="TIGR01726">
    <property type="entry name" value="HEQRo_perm_3TM"/>
    <property type="match status" value="1"/>
</dbReference>
<feature type="transmembrane region" description="Helical" evidence="8">
    <location>
        <begin position="58"/>
        <end position="81"/>
    </location>
</feature>
<feature type="transmembrane region" description="Helical" evidence="8">
    <location>
        <begin position="189"/>
        <end position="211"/>
    </location>
</feature>
<keyword evidence="3" id="KW-1003">Cell membrane</keyword>
<evidence type="ECO:0000256" key="5">
    <source>
        <dbReference type="ARBA" id="ARBA00022970"/>
    </source>
</evidence>
<evidence type="ECO:0000256" key="4">
    <source>
        <dbReference type="ARBA" id="ARBA00022692"/>
    </source>
</evidence>
<evidence type="ECO:0000256" key="2">
    <source>
        <dbReference type="ARBA" id="ARBA00022448"/>
    </source>
</evidence>
<dbReference type="Proteomes" id="UP000004080">
    <property type="component" value="Unassembled WGS sequence"/>
</dbReference>
<dbReference type="CDD" id="cd06261">
    <property type="entry name" value="TM_PBP2"/>
    <property type="match status" value="1"/>
</dbReference>
<dbReference type="GO" id="GO:0006865">
    <property type="term" value="P:amino acid transport"/>
    <property type="evidence" value="ECO:0007669"/>
    <property type="project" value="UniProtKB-KW"/>
</dbReference>
<keyword evidence="2 8" id="KW-0813">Transport</keyword>
<dbReference type="InterPro" id="IPR010065">
    <property type="entry name" value="AA_ABC_transptr_permease_3TM"/>
</dbReference>
<dbReference type="InterPro" id="IPR035906">
    <property type="entry name" value="MetI-like_sf"/>
</dbReference>
<evidence type="ECO:0000256" key="6">
    <source>
        <dbReference type="ARBA" id="ARBA00022989"/>
    </source>
</evidence>
<evidence type="ECO:0000256" key="8">
    <source>
        <dbReference type="RuleBase" id="RU363032"/>
    </source>
</evidence>
<organism evidence="10 11">
    <name type="scientific">Fictibacillus macauensis ZFHKF-1</name>
    <dbReference type="NCBI Taxonomy" id="1196324"/>
    <lineage>
        <taxon>Bacteria</taxon>
        <taxon>Bacillati</taxon>
        <taxon>Bacillota</taxon>
        <taxon>Bacilli</taxon>
        <taxon>Bacillales</taxon>
        <taxon>Fictibacillaceae</taxon>
        <taxon>Fictibacillus</taxon>
    </lineage>
</organism>
<feature type="domain" description="ABC transmembrane type-1" evidence="9">
    <location>
        <begin position="22"/>
        <end position="208"/>
    </location>
</feature>
<reference evidence="10 11" key="1">
    <citation type="journal article" date="2012" name="J. Bacteriol.">
        <title>Genome of Bacillus macauensis ZFHKF-1, a Long-Chain-Forming Bacterium.</title>
        <authorList>
            <person name="Cai L."/>
            <person name="Zhang T."/>
        </authorList>
    </citation>
    <scope>NUCLEOTIDE SEQUENCE [LARGE SCALE GENOMIC DNA]</scope>
    <source>
        <strain evidence="10 11">ZFHKF-1</strain>
    </source>
</reference>